<dbReference type="EMBL" id="CP009238">
    <property type="protein sequence ID" value="AIL32994.1"/>
    <property type="molecule type" value="Genomic_DNA"/>
</dbReference>
<dbReference type="HOGENOM" id="CLU_004131_4_2_4"/>
<dbReference type="InterPro" id="IPR002099">
    <property type="entry name" value="MutL/Mlh/PMS"/>
</dbReference>
<dbReference type="eggNOG" id="COG0323">
    <property type="taxonomic scope" value="Bacteria"/>
</dbReference>
<dbReference type="PANTHER" id="PTHR10073">
    <property type="entry name" value="DNA MISMATCH REPAIR PROTEIN MLH, PMS, MUTL"/>
    <property type="match status" value="1"/>
</dbReference>
<dbReference type="SUPFAM" id="SSF54211">
    <property type="entry name" value="Ribosomal protein S5 domain 2-like"/>
    <property type="match status" value="1"/>
</dbReference>
<dbReference type="SUPFAM" id="SSF55874">
    <property type="entry name" value="ATPase domain of HSP90 chaperone/DNA topoisomerase II/histidine kinase"/>
    <property type="match status" value="1"/>
</dbReference>
<keyword evidence="4 5" id="KW-0234">DNA repair</keyword>
<dbReference type="InterPro" id="IPR042121">
    <property type="entry name" value="MutL_C_regsub"/>
</dbReference>
<dbReference type="Pfam" id="PF08676">
    <property type="entry name" value="MutL_C"/>
    <property type="match status" value="1"/>
</dbReference>
<proteinExistence type="inferred from homology"/>
<dbReference type="InterPro" id="IPR020667">
    <property type="entry name" value="DNA_mismatch_repair_MutL"/>
</dbReference>
<dbReference type="CDD" id="cd16926">
    <property type="entry name" value="HATPase_MutL-MLH-PMS-like"/>
    <property type="match status" value="1"/>
</dbReference>
<dbReference type="Pfam" id="PF13589">
    <property type="entry name" value="HATPase_c_3"/>
    <property type="match status" value="1"/>
</dbReference>
<dbReference type="NCBIfam" id="NF000949">
    <property type="entry name" value="PRK00095.1-2"/>
    <property type="match status" value="1"/>
</dbReference>
<dbReference type="InterPro" id="IPR014762">
    <property type="entry name" value="DNA_mismatch_repair_CS"/>
</dbReference>
<dbReference type="PANTHER" id="PTHR10073:SF12">
    <property type="entry name" value="DNA MISMATCH REPAIR PROTEIN MLH1"/>
    <property type="match status" value="1"/>
</dbReference>
<evidence type="ECO:0000256" key="1">
    <source>
        <dbReference type="ARBA" id="ARBA00006082"/>
    </source>
</evidence>
<evidence type="ECO:0000313" key="9">
    <source>
        <dbReference type="EMBL" id="AIL32994.1"/>
    </source>
</evidence>
<dbReference type="Pfam" id="PF01119">
    <property type="entry name" value="DNA_mis_repair"/>
    <property type="match status" value="1"/>
</dbReference>
<accession>A0A077DE77</accession>
<dbReference type="Gene3D" id="3.30.1370.100">
    <property type="entry name" value="MutL, C-terminal domain, regulatory subdomain"/>
    <property type="match status" value="1"/>
</dbReference>
<evidence type="ECO:0000256" key="6">
    <source>
        <dbReference type="SAM" id="MobiDB-lite"/>
    </source>
</evidence>
<dbReference type="InterPro" id="IPR014790">
    <property type="entry name" value="MutL_C"/>
</dbReference>
<keyword evidence="10" id="KW-1185">Reference proteome</keyword>
<evidence type="ECO:0000256" key="4">
    <source>
        <dbReference type="ARBA" id="ARBA00023204"/>
    </source>
</evidence>
<comment type="similarity">
    <text evidence="1 5">Belongs to the DNA mismatch repair MutL/HexB family.</text>
</comment>
<comment type="function">
    <text evidence="5">This protein is involved in the repair of mismatches in DNA. It is required for dam-dependent methyl-directed DNA mismatch repair. May act as a 'molecular matchmaker', a protein that promotes the formation of a stable complex between two or more DNA-binding proteins in an ATP-dependent manner without itself being part of a final effector complex.</text>
</comment>
<dbReference type="PROSITE" id="PS00058">
    <property type="entry name" value="DNA_MISMATCH_REPAIR_1"/>
    <property type="match status" value="1"/>
</dbReference>
<dbReference type="FunFam" id="3.30.565.10:FF:000003">
    <property type="entry name" value="DNA mismatch repair endonuclease MutL"/>
    <property type="match status" value="1"/>
</dbReference>
<dbReference type="InterPro" id="IPR036890">
    <property type="entry name" value="HATPase_C_sf"/>
</dbReference>
<evidence type="ECO:0000256" key="5">
    <source>
        <dbReference type="HAMAP-Rule" id="MF_00149"/>
    </source>
</evidence>
<dbReference type="RefSeq" id="WP_038500372.1">
    <property type="nucleotide sequence ID" value="NZ_AFWK01000030.1"/>
</dbReference>
<dbReference type="GO" id="GO:0016887">
    <property type="term" value="F:ATP hydrolysis activity"/>
    <property type="evidence" value="ECO:0007669"/>
    <property type="project" value="InterPro"/>
</dbReference>
<dbReference type="Proteomes" id="UP000028945">
    <property type="component" value="Chromosome"/>
</dbReference>
<dbReference type="SMART" id="SM01340">
    <property type="entry name" value="DNA_mis_repair"/>
    <property type="match status" value="1"/>
</dbReference>
<dbReference type="STRING" id="1072685.IX83_06415"/>
<dbReference type="SUPFAM" id="SSF118116">
    <property type="entry name" value="DNA mismatch repair protein MutL"/>
    <property type="match status" value="1"/>
</dbReference>
<evidence type="ECO:0000259" key="8">
    <source>
        <dbReference type="SMART" id="SM01340"/>
    </source>
</evidence>
<dbReference type="GO" id="GO:0030983">
    <property type="term" value="F:mismatched DNA binding"/>
    <property type="evidence" value="ECO:0007669"/>
    <property type="project" value="InterPro"/>
</dbReference>
<dbReference type="KEGG" id="bpsi:IX83_06415"/>
<feature type="domain" description="MutL C-terminal dimerisation" evidence="7">
    <location>
        <begin position="416"/>
        <end position="559"/>
    </location>
</feature>
<keyword evidence="3 5" id="KW-0227">DNA damage</keyword>
<dbReference type="InterPro" id="IPR037198">
    <property type="entry name" value="MutL_C_sf"/>
</dbReference>
<dbReference type="CDD" id="cd03482">
    <property type="entry name" value="MutL_Trans_MutL"/>
    <property type="match status" value="1"/>
</dbReference>
<dbReference type="NCBIfam" id="TIGR00585">
    <property type="entry name" value="mutl"/>
    <property type="match status" value="1"/>
</dbReference>
<dbReference type="InterPro" id="IPR014721">
    <property type="entry name" value="Ribsml_uS5_D2-typ_fold_subgr"/>
</dbReference>
<evidence type="ECO:0000259" key="7">
    <source>
        <dbReference type="SMART" id="SM00853"/>
    </source>
</evidence>
<dbReference type="GO" id="GO:0006298">
    <property type="term" value="P:mismatch repair"/>
    <property type="evidence" value="ECO:0007669"/>
    <property type="project" value="UniProtKB-UniRule"/>
</dbReference>
<sequence>MTAIKALPDKLISQIAAGEVIERPASILKELLENSIDAGATHIEIRLDGGGIRRILVKDNGSGIPKNELHLALQRHATSKISSLEELEKVSSMGFRGEALASIHAVANMTLISKTATDEHGWQIHDAQILPAAHQTGTSIDVKQLFDCIPARRKFLKSEQTEFGHCVATLERIALAYPHISFSLFHNDKIYRQWMAADITKRIEDVLGKAFIDACVSFSQTHPKISLEGMITLPAAAKSRSDKQFLYINGRYVKDRTISHAIKTAYADVLHGDRQPSYVLYLTIDPTQVDVNVHPAKHEVRFRDTGIVHQFVAKALTQVLAQKKESIHAPHIATVAQDTASHREHSTMRLQSSVAQTNYPSTTQTEYKPMSSNNLDFKELWQKAYAPITPSSPPPSHPANHEQQTFQEDGFSLGMAIGQLHGIYILAQNKEGLIVVDMHAAHERINYERLKKQSEQQAFAVQHLLVPIAIDCSEKDVALIDSYQETLNKLGLDLSVTGPKSIAVRAVPSVLADGDIVSMVKDVLQDLEHYEHSSLITEKRNELLATMACHGSFRANHHISLNEMNAILRQMEETERADQCNHGRPTWFSLSMKELDKLFMRGQ</sequence>
<dbReference type="InterPro" id="IPR020568">
    <property type="entry name" value="Ribosomal_Su5_D2-typ_SF"/>
</dbReference>
<protein>
    <recommendedName>
        <fullName evidence="2 5">DNA mismatch repair protein MutL</fullName>
    </recommendedName>
</protein>
<feature type="domain" description="DNA mismatch repair protein S5" evidence="8">
    <location>
        <begin position="203"/>
        <end position="321"/>
    </location>
</feature>
<dbReference type="SMART" id="SM00853">
    <property type="entry name" value="MutL_C"/>
    <property type="match status" value="1"/>
</dbReference>
<dbReference type="HAMAP" id="MF_00149">
    <property type="entry name" value="DNA_mis_repair"/>
    <property type="match status" value="1"/>
</dbReference>
<reference evidence="9 10" key="1">
    <citation type="journal article" date="2014" name="BMC Genomics">
        <title>A genomic perspective on a new bacterial genus and species from the Alcaligenaceae family, Basilea psittacipulmonis.</title>
        <authorList>
            <person name="Whiteson K.L."/>
            <person name="Hernandez D."/>
            <person name="Lazarevic V."/>
            <person name="Gaia N."/>
            <person name="Farinelli L."/>
            <person name="Francois P."/>
            <person name="Pilo P."/>
            <person name="Frey J."/>
            <person name="Schrenzel J."/>
        </authorList>
    </citation>
    <scope>NUCLEOTIDE SEQUENCE [LARGE SCALE GENOMIC DNA]</scope>
    <source>
        <strain evidence="9 10">DSM 24701</strain>
    </source>
</reference>
<dbReference type="InterPro" id="IPR038973">
    <property type="entry name" value="MutL/Mlh/Pms-like"/>
</dbReference>
<name>A0A077DE77_9BURK</name>
<gene>
    <name evidence="5 9" type="primary">mutL</name>
    <name evidence="9" type="ORF">IX83_06415</name>
</gene>
<dbReference type="GO" id="GO:0140664">
    <property type="term" value="F:ATP-dependent DNA damage sensor activity"/>
    <property type="evidence" value="ECO:0007669"/>
    <property type="project" value="InterPro"/>
</dbReference>
<organism evidence="9 10">
    <name type="scientific">Basilea psittacipulmonis DSM 24701</name>
    <dbReference type="NCBI Taxonomy" id="1072685"/>
    <lineage>
        <taxon>Bacteria</taxon>
        <taxon>Pseudomonadati</taxon>
        <taxon>Pseudomonadota</taxon>
        <taxon>Betaproteobacteria</taxon>
        <taxon>Burkholderiales</taxon>
        <taxon>Alcaligenaceae</taxon>
        <taxon>Basilea</taxon>
    </lineage>
</organism>
<dbReference type="Gene3D" id="3.30.565.10">
    <property type="entry name" value="Histidine kinase-like ATPase, C-terminal domain"/>
    <property type="match status" value="1"/>
</dbReference>
<evidence type="ECO:0000256" key="3">
    <source>
        <dbReference type="ARBA" id="ARBA00022763"/>
    </source>
</evidence>
<dbReference type="InterPro" id="IPR013507">
    <property type="entry name" value="DNA_mismatch_S5_2-like"/>
</dbReference>
<dbReference type="Gene3D" id="3.30.1540.20">
    <property type="entry name" value="MutL, C-terminal domain, dimerisation subdomain"/>
    <property type="match status" value="1"/>
</dbReference>
<dbReference type="AlphaFoldDB" id="A0A077DE77"/>
<feature type="region of interest" description="Disordered" evidence="6">
    <location>
        <begin position="349"/>
        <end position="369"/>
    </location>
</feature>
<dbReference type="Gene3D" id="3.30.230.10">
    <property type="match status" value="1"/>
</dbReference>
<evidence type="ECO:0000256" key="2">
    <source>
        <dbReference type="ARBA" id="ARBA00021975"/>
    </source>
</evidence>
<dbReference type="OrthoDB" id="9763467at2"/>
<dbReference type="GO" id="GO:0005524">
    <property type="term" value="F:ATP binding"/>
    <property type="evidence" value="ECO:0007669"/>
    <property type="project" value="InterPro"/>
</dbReference>
<dbReference type="InterPro" id="IPR042120">
    <property type="entry name" value="MutL_C_dimsub"/>
</dbReference>
<dbReference type="GO" id="GO:0032300">
    <property type="term" value="C:mismatch repair complex"/>
    <property type="evidence" value="ECO:0007669"/>
    <property type="project" value="InterPro"/>
</dbReference>
<evidence type="ECO:0000313" key="10">
    <source>
        <dbReference type="Proteomes" id="UP000028945"/>
    </source>
</evidence>